<gene>
    <name evidence="2" type="ORF">HKX06_08260</name>
    <name evidence="3" type="ORF">I6G38_04120</name>
</gene>
<evidence type="ECO:0000313" key="3">
    <source>
        <dbReference type="EMBL" id="QPT09479.1"/>
    </source>
</evidence>
<reference evidence="2 4" key="1">
    <citation type="submission" date="2020-05" db="EMBL/GenBank/DDBJ databases">
        <title>Draft Genome Sequences of Sphingomonas sp. Isolated from the International Space Station.</title>
        <authorList>
            <person name="Bijlani S."/>
            <person name="Singh N.K."/>
            <person name="Mason C.E."/>
            <person name="Wang C.C."/>
            <person name="Venkateswaran K."/>
        </authorList>
    </citation>
    <scope>NUCLEOTIDE SEQUENCE [LARGE SCALE GENOMIC DNA]</scope>
    <source>
        <strain evidence="2 4">FKI-L5-BR-P1</strain>
    </source>
</reference>
<evidence type="ECO:0000313" key="2">
    <source>
        <dbReference type="EMBL" id="NNG57370.1"/>
    </source>
</evidence>
<evidence type="ECO:0000256" key="1">
    <source>
        <dbReference type="SAM" id="MobiDB-lite"/>
    </source>
</evidence>
<dbReference type="GeneID" id="78527620"/>
<evidence type="ECO:0000313" key="4">
    <source>
        <dbReference type="Proteomes" id="UP000550136"/>
    </source>
</evidence>
<dbReference type="EMBL" id="CP065713">
    <property type="protein sequence ID" value="QPT09479.1"/>
    <property type="molecule type" value="Genomic_DNA"/>
</dbReference>
<dbReference type="AlphaFoldDB" id="A0A7Y2PCD3"/>
<organism evidence="2 4">
    <name type="scientific">Sphingomonas paucimobilis</name>
    <name type="common">Pseudomonas paucimobilis</name>
    <dbReference type="NCBI Taxonomy" id="13689"/>
    <lineage>
        <taxon>Bacteria</taxon>
        <taxon>Pseudomonadati</taxon>
        <taxon>Pseudomonadota</taxon>
        <taxon>Alphaproteobacteria</taxon>
        <taxon>Sphingomonadales</taxon>
        <taxon>Sphingomonadaceae</taxon>
        <taxon>Sphingomonas</taxon>
    </lineage>
</organism>
<dbReference type="RefSeq" id="WP_007405253.1">
    <property type="nucleotide sequence ID" value="NZ_AP023323.1"/>
</dbReference>
<dbReference type="Proteomes" id="UP000594836">
    <property type="component" value="Chromosome"/>
</dbReference>
<name>A0A7Y2PCD3_SPHPI</name>
<accession>A0A7Y2PCD3</accession>
<dbReference type="EMBL" id="JABEOU010000029">
    <property type="protein sequence ID" value="NNG57370.1"/>
    <property type="molecule type" value="Genomic_DNA"/>
</dbReference>
<dbReference type="Proteomes" id="UP000550136">
    <property type="component" value="Unassembled WGS sequence"/>
</dbReference>
<proteinExistence type="predicted"/>
<sequence length="65" mass="6903">MKDDETQGAKRKSAGELPYEAGLEEGTHLSSPVVAGHRPDGPAIVTDAIWSISAVPTMAFIETQH</sequence>
<reference evidence="3 5" key="2">
    <citation type="submission" date="2020-12" db="EMBL/GenBank/DDBJ databases">
        <title>FDA dAtabase for Regulatory Grade micrObial Sequences (FDA-ARGOS): Supporting development and validation of Infectious Disease Dx tests.</title>
        <authorList>
            <person name="Sproer C."/>
            <person name="Gronow S."/>
            <person name="Severitt S."/>
            <person name="Schroder I."/>
            <person name="Tallon L."/>
            <person name="Sadzewicz L."/>
            <person name="Zhao X."/>
            <person name="Boylan J."/>
            <person name="Ott S."/>
            <person name="Bowen H."/>
            <person name="Vavikolanu K."/>
            <person name="Mehta A."/>
            <person name="Aluvathingal J."/>
            <person name="Nadendla S."/>
            <person name="Lowell S."/>
            <person name="Myers T."/>
            <person name="Yan Y."/>
            <person name="Sichtig H."/>
        </authorList>
    </citation>
    <scope>NUCLEOTIDE SEQUENCE [LARGE SCALE GENOMIC DNA]</scope>
    <source>
        <strain evidence="3 5">FDAARGOS_881</strain>
    </source>
</reference>
<feature type="region of interest" description="Disordered" evidence="1">
    <location>
        <begin position="1"/>
        <end position="35"/>
    </location>
</feature>
<protein>
    <submittedName>
        <fullName evidence="2">Uncharacterized protein</fullName>
    </submittedName>
</protein>
<evidence type="ECO:0000313" key="5">
    <source>
        <dbReference type="Proteomes" id="UP000594836"/>
    </source>
</evidence>